<proteinExistence type="predicted"/>
<sequence>MTRIEPRIGRLAFAASVIVALVLGVTGFLVHAVNNGWTASAIAPITAASSSVAEPSMLTAAVCLLGKHGSKGSGCRGGSVVDGGRAKRALGDTLNFYKDAGECAISGVVGGLRSNAVDPFTPKTVFDSEVGGMICGAAKR</sequence>
<name>A0ABU2NMT8_9PSEU</name>
<evidence type="ECO:0000313" key="1">
    <source>
        <dbReference type="EMBL" id="MDT0353964.1"/>
    </source>
</evidence>
<dbReference type="RefSeq" id="WP_311560474.1">
    <property type="nucleotide sequence ID" value="NZ_JAVREJ010000056.1"/>
</dbReference>
<protein>
    <recommendedName>
        <fullName evidence="3">Lipoprotein</fullName>
    </recommendedName>
</protein>
<organism evidence="1 2">
    <name type="scientific">Pseudonocardia charpentierae</name>
    <dbReference type="NCBI Taxonomy" id="3075545"/>
    <lineage>
        <taxon>Bacteria</taxon>
        <taxon>Bacillati</taxon>
        <taxon>Actinomycetota</taxon>
        <taxon>Actinomycetes</taxon>
        <taxon>Pseudonocardiales</taxon>
        <taxon>Pseudonocardiaceae</taxon>
        <taxon>Pseudonocardia</taxon>
    </lineage>
</organism>
<accession>A0ABU2NMT8</accession>
<evidence type="ECO:0000313" key="2">
    <source>
        <dbReference type="Proteomes" id="UP001183202"/>
    </source>
</evidence>
<dbReference type="EMBL" id="JAVREJ010000056">
    <property type="protein sequence ID" value="MDT0353964.1"/>
    <property type="molecule type" value="Genomic_DNA"/>
</dbReference>
<gene>
    <name evidence="1" type="ORF">RM445_31245</name>
</gene>
<evidence type="ECO:0008006" key="3">
    <source>
        <dbReference type="Google" id="ProtNLM"/>
    </source>
</evidence>
<reference evidence="2" key="1">
    <citation type="submission" date="2023-07" db="EMBL/GenBank/DDBJ databases">
        <title>30 novel species of actinomycetes from the DSMZ collection.</title>
        <authorList>
            <person name="Nouioui I."/>
        </authorList>
    </citation>
    <scope>NUCLEOTIDE SEQUENCE [LARGE SCALE GENOMIC DNA]</scope>
    <source>
        <strain evidence="2">DSM 45834</strain>
    </source>
</reference>
<comment type="caution">
    <text evidence="1">The sequence shown here is derived from an EMBL/GenBank/DDBJ whole genome shotgun (WGS) entry which is preliminary data.</text>
</comment>
<dbReference type="Proteomes" id="UP001183202">
    <property type="component" value="Unassembled WGS sequence"/>
</dbReference>
<keyword evidence="2" id="KW-1185">Reference proteome</keyword>